<comment type="caution">
    <text evidence="1">The sequence shown here is derived from an EMBL/GenBank/DDBJ whole genome shotgun (WGS) entry which is preliminary data.</text>
</comment>
<dbReference type="RefSeq" id="WP_112746576.1">
    <property type="nucleotide sequence ID" value="NZ_QMFY01000003.1"/>
</dbReference>
<accession>A0A364Y6I4</accession>
<name>A0A364Y6I4_9BACT</name>
<keyword evidence="2" id="KW-1185">Reference proteome</keyword>
<reference evidence="1 2" key="1">
    <citation type="submission" date="2018-06" db="EMBL/GenBank/DDBJ databases">
        <title>Chryseolinea flavus sp. nov., a member of the phylum Bacteroidetes isolated from soil.</title>
        <authorList>
            <person name="Li Y."/>
            <person name="Wang J."/>
        </authorList>
    </citation>
    <scope>NUCLEOTIDE SEQUENCE [LARGE SCALE GENOMIC DNA]</scope>
    <source>
        <strain evidence="1 2">SDU1-6</strain>
    </source>
</reference>
<proteinExistence type="predicted"/>
<sequence length="191" mass="22691">MSTLYYLQFYREDDMLFDISKRLKKSLIEEHSLTRVLALVKDESKLENETVQVINAGVRGPHSNGYYCAFNFEDELAFWKSLLDRFPDNAILNIIYAQYLWQVDKNYDRAKAFYQRAFNIDFRSIGFIEPGWLDELTEDIFEFRIVHLRSQKEQYDAENFADVVAFLKRKYSDDPDKIAAIDRVNISMTEF</sequence>
<dbReference type="Proteomes" id="UP000251889">
    <property type="component" value="Unassembled WGS sequence"/>
</dbReference>
<dbReference type="AlphaFoldDB" id="A0A364Y6I4"/>
<gene>
    <name evidence="1" type="ORF">DQQ10_09330</name>
</gene>
<protein>
    <recommendedName>
        <fullName evidence="3">Tetratricopeptide repeat protein</fullName>
    </recommendedName>
</protein>
<dbReference type="EMBL" id="QMFY01000003">
    <property type="protein sequence ID" value="RAW01835.1"/>
    <property type="molecule type" value="Genomic_DNA"/>
</dbReference>
<evidence type="ECO:0000313" key="2">
    <source>
        <dbReference type="Proteomes" id="UP000251889"/>
    </source>
</evidence>
<organism evidence="1 2">
    <name type="scientific">Pseudochryseolinea flava</name>
    <dbReference type="NCBI Taxonomy" id="2059302"/>
    <lineage>
        <taxon>Bacteria</taxon>
        <taxon>Pseudomonadati</taxon>
        <taxon>Bacteroidota</taxon>
        <taxon>Cytophagia</taxon>
        <taxon>Cytophagales</taxon>
        <taxon>Fulvivirgaceae</taxon>
        <taxon>Pseudochryseolinea</taxon>
    </lineage>
</organism>
<evidence type="ECO:0000313" key="1">
    <source>
        <dbReference type="EMBL" id="RAW01835.1"/>
    </source>
</evidence>
<evidence type="ECO:0008006" key="3">
    <source>
        <dbReference type="Google" id="ProtNLM"/>
    </source>
</evidence>
<dbReference type="SUPFAM" id="SSF81901">
    <property type="entry name" value="HCP-like"/>
    <property type="match status" value="1"/>
</dbReference>